<protein>
    <submittedName>
        <fullName evidence="1">Uncharacterized protein</fullName>
    </submittedName>
</protein>
<comment type="caution">
    <text evidence="1">The sequence shown here is derived from an EMBL/GenBank/DDBJ whole genome shotgun (WGS) entry which is preliminary data.</text>
</comment>
<proteinExistence type="predicted"/>
<reference evidence="1 2" key="1">
    <citation type="submission" date="2020-09" db="EMBL/GenBank/DDBJ databases">
        <authorList>
            <person name="Kim M.K."/>
        </authorList>
    </citation>
    <scope>NUCLEOTIDE SEQUENCE [LARGE SCALE GENOMIC DNA]</scope>
    <source>
        <strain evidence="1 2">BT189</strain>
    </source>
</reference>
<dbReference type="PROSITE" id="PS51257">
    <property type="entry name" value="PROKAR_LIPOPROTEIN"/>
    <property type="match status" value="1"/>
</dbReference>
<dbReference type="RefSeq" id="WP_190925395.1">
    <property type="nucleotide sequence ID" value="NZ_JACXAC010000004.1"/>
</dbReference>
<dbReference type="Proteomes" id="UP000606003">
    <property type="component" value="Unassembled WGS sequence"/>
</dbReference>
<organism evidence="1 2">
    <name type="scientific">Hymenobacter armeniacus</name>
    <dbReference type="NCBI Taxonomy" id="2771358"/>
    <lineage>
        <taxon>Bacteria</taxon>
        <taxon>Pseudomonadati</taxon>
        <taxon>Bacteroidota</taxon>
        <taxon>Cytophagia</taxon>
        <taxon>Cytophagales</taxon>
        <taxon>Hymenobacteraceae</taxon>
        <taxon>Hymenobacter</taxon>
    </lineage>
</organism>
<evidence type="ECO:0000313" key="1">
    <source>
        <dbReference type="EMBL" id="MBD2723105.1"/>
    </source>
</evidence>
<accession>A0ABR8JT06</accession>
<dbReference type="Gene3D" id="2.60.120.200">
    <property type="match status" value="1"/>
</dbReference>
<keyword evidence="2" id="KW-1185">Reference proteome</keyword>
<sequence length="265" mass="29245">MNVLKKLTPLALAALTTFSSCERSAEPAPRTAAPQGPLTQNTTDFMTDDFDAGWTKDLEGGSWWWQSAAGINWAIIHSTATQKGRAEVSRFLTRYNGVDNTVTIKGKFKMETTADGYENLGGWILQSMAWSFQDPAGVTQYKPLVVARMLKDRVDYLVYDYEWDANNHPVPKPGYPIIKNLKTGVMAGQTIELALKINFSKGSTGFVQANLDGVNMTAANYSGVTYPTIFPSANQQIQWKGGCYASYVGAHNAKIGLYYLYTDAY</sequence>
<evidence type="ECO:0000313" key="2">
    <source>
        <dbReference type="Proteomes" id="UP000606003"/>
    </source>
</evidence>
<gene>
    <name evidence="1" type="ORF">IC234_13305</name>
</gene>
<name>A0ABR8JT06_9BACT</name>
<dbReference type="EMBL" id="JACXAC010000004">
    <property type="protein sequence ID" value="MBD2723105.1"/>
    <property type="molecule type" value="Genomic_DNA"/>
</dbReference>